<evidence type="ECO:0000313" key="2">
    <source>
        <dbReference type="Proteomes" id="UP001190700"/>
    </source>
</evidence>
<keyword evidence="2" id="KW-1185">Reference proteome</keyword>
<name>A0AAE0L4K2_9CHLO</name>
<sequence>MLQCSTLMCSEQGFSRLSPAVPVRRSAARVLLKRNDSQRRHPRCRRSVRSPAALRDLSSTDVVVESSVGTVGFMNISTYPSIFTEDDSLQTFDSTDAKRMQVQDLEPGGIEARLYTGRVIRGESANARVLLKAYPARAKCDGITGDQMAANEFLTYASLQAPSIPEVDESPYLSYLLGAFEGKEGLSQGEQWLVFRKDGTMTAAAYAAVFPCRRAQ</sequence>
<accession>A0AAE0L4K2</accession>
<dbReference type="GO" id="GO:0009507">
    <property type="term" value="C:chloroplast"/>
    <property type="evidence" value="ECO:0007669"/>
    <property type="project" value="TreeGrafter"/>
</dbReference>
<gene>
    <name evidence="1" type="ORF">CYMTET_19827</name>
</gene>
<dbReference type="PANTHER" id="PTHR36796">
    <property type="entry name" value="PROTEIN KINASE SUPERFAMILY PROTEIN"/>
    <property type="match status" value="1"/>
</dbReference>
<dbReference type="Proteomes" id="UP001190700">
    <property type="component" value="Unassembled WGS sequence"/>
</dbReference>
<protein>
    <submittedName>
        <fullName evidence="1">Uncharacterized protein</fullName>
    </submittedName>
</protein>
<organism evidence="1 2">
    <name type="scientific">Cymbomonas tetramitiformis</name>
    <dbReference type="NCBI Taxonomy" id="36881"/>
    <lineage>
        <taxon>Eukaryota</taxon>
        <taxon>Viridiplantae</taxon>
        <taxon>Chlorophyta</taxon>
        <taxon>Pyramimonadophyceae</taxon>
        <taxon>Pyramimonadales</taxon>
        <taxon>Pyramimonadaceae</taxon>
        <taxon>Cymbomonas</taxon>
    </lineage>
</organism>
<reference evidence="1 2" key="1">
    <citation type="journal article" date="2015" name="Genome Biol. Evol.">
        <title>Comparative Genomics of a Bacterivorous Green Alga Reveals Evolutionary Causalities and Consequences of Phago-Mixotrophic Mode of Nutrition.</title>
        <authorList>
            <person name="Burns J.A."/>
            <person name="Paasch A."/>
            <person name="Narechania A."/>
            <person name="Kim E."/>
        </authorList>
    </citation>
    <scope>NUCLEOTIDE SEQUENCE [LARGE SCALE GENOMIC DNA]</scope>
    <source>
        <strain evidence="1 2">PLY_AMNH</strain>
    </source>
</reference>
<evidence type="ECO:0000313" key="1">
    <source>
        <dbReference type="EMBL" id="KAK3271848.1"/>
    </source>
</evidence>
<proteinExistence type="predicted"/>
<dbReference type="AlphaFoldDB" id="A0AAE0L4K2"/>
<dbReference type="PANTHER" id="PTHR36796:SF1">
    <property type="entry name" value="PROTEIN KINASE SUPERFAMILY PROTEIN"/>
    <property type="match status" value="1"/>
</dbReference>
<dbReference type="EMBL" id="LGRX02009323">
    <property type="protein sequence ID" value="KAK3271848.1"/>
    <property type="molecule type" value="Genomic_DNA"/>
</dbReference>
<comment type="caution">
    <text evidence="1">The sequence shown here is derived from an EMBL/GenBank/DDBJ whole genome shotgun (WGS) entry which is preliminary data.</text>
</comment>